<dbReference type="Gene3D" id="3.90.79.10">
    <property type="entry name" value="Nucleoside Triphosphate Pyrophosphohydrolase"/>
    <property type="match status" value="1"/>
</dbReference>
<reference evidence="6 7" key="1">
    <citation type="submission" date="2017-02" db="EMBL/GenBank/DDBJ databases">
        <authorList>
            <person name="Peterson S.W."/>
        </authorList>
    </citation>
    <scope>NUCLEOTIDE SEQUENCE [LARGE SCALE GENOMIC DNA]</scope>
    <source>
        <strain evidence="6 7">DSM 45154</strain>
    </source>
</reference>
<evidence type="ECO:0000259" key="5">
    <source>
        <dbReference type="PROSITE" id="PS51462"/>
    </source>
</evidence>
<dbReference type="PANTHER" id="PTHR43046">
    <property type="entry name" value="GDP-MANNOSE MANNOSYL HYDROLASE"/>
    <property type="match status" value="1"/>
</dbReference>
<evidence type="ECO:0000313" key="6">
    <source>
        <dbReference type="EMBL" id="SKA35281.1"/>
    </source>
</evidence>
<dbReference type="PANTHER" id="PTHR43046:SF14">
    <property type="entry name" value="MUTT_NUDIX FAMILY PROTEIN"/>
    <property type="match status" value="1"/>
</dbReference>
<evidence type="ECO:0000256" key="1">
    <source>
        <dbReference type="ARBA" id="ARBA00001946"/>
    </source>
</evidence>
<keyword evidence="7" id="KW-1185">Reference proteome</keyword>
<organism evidence="6 7">
    <name type="scientific">Marinactinospora thermotolerans DSM 45154</name>
    <dbReference type="NCBI Taxonomy" id="1122192"/>
    <lineage>
        <taxon>Bacteria</taxon>
        <taxon>Bacillati</taxon>
        <taxon>Actinomycetota</taxon>
        <taxon>Actinomycetes</taxon>
        <taxon>Streptosporangiales</taxon>
        <taxon>Nocardiopsidaceae</taxon>
        <taxon>Marinactinospora</taxon>
    </lineage>
</organism>
<evidence type="ECO:0000256" key="3">
    <source>
        <dbReference type="ARBA" id="ARBA00022801"/>
    </source>
</evidence>
<dbReference type="InterPro" id="IPR015797">
    <property type="entry name" value="NUDIX_hydrolase-like_dom_sf"/>
</dbReference>
<dbReference type="InterPro" id="IPR000086">
    <property type="entry name" value="NUDIX_hydrolase_dom"/>
</dbReference>
<dbReference type="CDD" id="cd02883">
    <property type="entry name" value="NUDIX_Hydrolase"/>
    <property type="match status" value="1"/>
</dbReference>
<dbReference type="EMBL" id="FUWS01000014">
    <property type="protein sequence ID" value="SKA35281.1"/>
    <property type="molecule type" value="Genomic_DNA"/>
</dbReference>
<dbReference type="RefSeq" id="WP_078763682.1">
    <property type="nucleotide sequence ID" value="NZ_FUWS01000014.1"/>
</dbReference>
<evidence type="ECO:0000256" key="2">
    <source>
        <dbReference type="ARBA" id="ARBA00005582"/>
    </source>
</evidence>
<evidence type="ECO:0000256" key="4">
    <source>
        <dbReference type="RuleBase" id="RU003476"/>
    </source>
</evidence>
<feature type="domain" description="Nudix hydrolase" evidence="5">
    <location>
        <begin position="1"/>
        <end position="133"/>
    </location>
</feature>
<comment type="cofactor">
    <cofactor evidence="1">
        <name>Mg(2+)</name>
        <dbReference type="ChEBI" id="CHEBI:18420"/>
    </cofactor>
</comment>
<dbReference type="PROSITE" id="PS00893">
    <property type="entry name" value="NUDIX_BOX"/>
    <property type="match status" value="1"/>
</dbReference>
<keyword evidence="3 4" id="KW-0378">Hydrolase</keyword>
<dbReference type="PROSITE" id="PS51462">
    <property type="entry name" value="NUDIX"/>
    <property type="match status" value="1"/>
</dbReference>
<dbReference type="PRINTS" id="PR00502">
    <property type="entry name" value="NUDIXFAMILY"/>
</dbReference>
<protein>
    <submittedName>
        <fullName evidence="6">ADP-ribose pyrophosphatase YjhB, NUDIX family</fullName>
    </submittedName>
</protein>
<dbReference type="STRING" id="1122192.SAMN02745673_04448"/>
<sequence>MSGPVVVGALIRDGRDRVFVQRRSESRSLFPGCWDIVGGAVEPGETLIEALRREILEETGWRLRRTLTCLGRREWEAEGVVHSEVDFVVDVIGDLDAPRLERDKHSCFAWLSPRDIAILDEDARRTGSDFIRNVVADAHRWLRETSSG</sequence>
<gene>
    <name evidence="6" type="ORF">SAMN02745673_04448</name>
</gene>
<dbReference type="InterPro" id="IPR020084">
    <property type="entry name" value="NUDIX_hydrolase_CS"/>
</dbReference>
<evidence type="ECO:0000313" key="7">
    <source>
        <dbReference type="Proteomes" id="UP000190637"/>
    </source>
</evidence>
<dbReference type="OrthoDB" id="3533156at2"/>
<proteinExistence type="inferred from homology"/>
<dbReference type="SUPFAM" id="SSF55811">
    <property type="entry name" value="Nudix"/>
    <property type="match status" value="1"/>
</dbReference>
<dbReference type="InterPro" id="IPR020476">
    <property type="entry name" value="Nudix_hydrolase"/>
</dbReference>
<dbReference type="Pfam" id="PF00293">
    <property type="entry name" value="NUDIX"/>
    <property type="match status" value="1"/>
</dbReference>
<accession>A0A1T4T4V5</accession>
<name>A0A1T4T4V5_9ACTN</name>
<dbReference type="AlphaFoldDB" id="A0A1T4T4V5"/>
<dbReference type="Proteomes" id="UP000190637">
    <property type="component" value="Unassembled WGS sequence"/>
</dbReference>
<comment type="similarity">
    <text evidence="2 4">Belongs to the Nudix hydrolase family.</text>
</comment>
<dbReference type="GO" id="GO:0016787">
    <property type="term" value="F:hydrolase activity"/>
    <property type="evidence" value="ECO:0007669"/>
    <property type="project" value="UniProtKB-KW"/>
</dbReference>